<feature type="transmembrane region" description="Helical" evidence="10">
    <location>
        <begin position="37"/>
        <end position="62"/>
    </location>
</feature>
<dbReference type="FunFam" id="3.40.50.300:FF:001001">
    <property type="entry name" value="Multidrug ABC transporter ATP-binding protein"/>
    <property type="match status" value="1"/>
</dbReference>
<dbReference type="InterPro" id="IPR027417">
    <property type="entry name" value="P-loop_NTPase"/>
</dbReference>
<keyword evidence="8 10" id="KW-1133">Transmembrane helix</keyword>
<keyword evidence="9 10" id="KW-0472">Membrane</keyword>
<feature type="domain" description="ABC transmembrane type-1" evidence="12">
    <location>
        <begin position="38"/>
        <end position="332"/>
    </location>
</feature>
<dbReference type="EMBL" id="JABEMA010000013">
    <property type="protein sequence ID" value="NNH21949.1"/>
    <property type="molecule type" value="Genomic_DNA"/>
</dbReference>
<dbReference type="SUPFAM" id="SSF52540">
    <property type="entry name" value="P-loop containing nucleoside triphosphate hydrolases"/>
    <property type="match status" value="1"/>
</dbReference>
<keyword evidence="2" id="KW-0813">Transport</keyword>
<evidence type="ECO:0000256" key="2">
    <source>
        <dbReference type="ARBA" id="ARBA00022448"/>
    </source>
</evidence>
<evidence type="ECO:0000256" key="1">
    <source>
        <dbReference type="ARBA" id="ARBA00004651"/>
    </source>
</evidence>
<dbReference type="Pfam" id="PF00664">
    <property type="entry name" value="ABC_membrane"/>
    <property type="match status" value="1"/>
</dbReference>
<feature type="transmembrane region" description="Helical" evidence="10">
    <location>
        <begin position="168"/>
        <end position="185"/>
    </location>
</feature>
<evidence type="ECO:0000259" key="11">
    <source>
        <dbReference type="PROSITE" id="PS50893"/>
    </source>
</evidence>
<proteinExistence type="predicted"/>
<dbReference type="InterPro" id="IPR011527">
    <property type="entry name" value="ABC1_TM_dom"/>
</dbReference>
<dbReference type="GO" id="GO:0005524">
    <property type="term" value="F:ATP binding"/>
    <property type="evidence" value="ECO:0007669"/>
    <property type="project" value="UniProtKB-KW"/>
</dbReference>
<evidence type="ECO:0000256" key="5">
    <source>
        <dbReference type="ARBA" id="ARBA00022692"/>
    </source>
</evidence>
<dbReference type="InterPro" id="IPR036640">
    <property type="entry name" value="ABC1_TM_sf"/>
</dbReference>
<evidence type="ECO:0000256" key="7">
    <source>
        <dbReference type="ARBA" id="ARBA00022840"/>
    </source>
</evidence>
<dbReference type="PANTHER" id="PTHR24221">
    <property type="entry name" value="ATP-BINDING CASSETTE SUB-FAMILY B"/>
    <property type="match status" value="1"/>
</dbReference>
<dbReference type="InterPro" id="IPR039421">
    <property type="entry name" value="Type_1_exporter"/>
</dbReference>
<evidence type="ECO:0000256" key="3">
    <source>
        <dbReference type="ARBA" id="ARBA00022475"/>
    </source>
</evidence>
<keyword evidence="7 13" id="KW-0067">ATP-binding</keyword>
<keyword evidence="6" id="KW-0547">Nucleotide-binding</keyword>
<accession>A0A849BFU4</accession>
<dbReference type="PANTHER" id="PTHR24221:SF654">
    <property type="entry name" value="ATP-BINDING CASSETTE SUB-FAMILY B MEMBER 6"/>
    <property type="match status" value="1"/>
</dbReference>
<dbReference type="InterPro" id="IPR003439">
    <property type="entry name" value="ABC_transporter-like_ATP-bd"/>
</dbReference>
<feature type="transmembrane region" description="Helical" evidence="10">
    <location>
        <begin position="191"/>
        <end position="208"/>
    </location>
</feature>
<evidence type="ECO:0000313" key="14">
    <source>
        <dbReference type="Proteomes" id="UP000555552"/>
    </source>
</evidence>
<evidence type="ECO:0000256" key="8">
    <source>
        <dbReference type="ARBA" id="ARBA00022989"/>
    </source>
</evidence>
<dbReference type="SMART" id="SM00382">
    <property type="entry name" value="AAA"/>
    <property type="match status" value="1"/>
</dbReference>
<protein>
    <submittedName>
        <fullName evidence="13">ABC transporter ATP-binding protein</fullName>
    </submittedName>
</protein>
<evidence type="ECO:0000256" key="9">
    <source>
        <dbReference type="ARBA" id="ARBA00023136"/>
    </source>
</evidence>
<dbReference type="Pfam" id="PF00005">
    <property type="entry name" value="ABC_tran"/>
    <property type="match status" value="1"/>
</dbReference>
<dbReference type="GO" id="GO:0005886">
    <property type="term" value="C:plasma membrane"/>
    <property type="evidence" value="ECO:0007669"/>
    <property type="project" value="UniProtKB-SubCell"/>
</dbReference>
<dbReference type="GO" id="GO:0140359">
    <property type="term" value="F:ABC-type transporter activity"/>
    <property type="evidence" value="ECO:0007669"/>
    <property type="project" value="InterPro"/>
</dbReference>
<organism evidence="13 14">
    <name type="scientific">Pseudokineococcus marinus</name>
    <dbReference type="NCBI Taxonomy" id="351215"/>
    <lineage>
        <taxon>Bacteria</taxon>
        <taxon>Bacillati</taxon>
        <taxon>Actinomycetota</taxon>
        <taxon>Actinomycetes</taxon>
        <taxon>Kineosporiales</taxon>
        <taxon>Kineosporiaceae</taxon>
        <taxon>Pseudokineococcus</taxon>
    </lineage>
</organism>
<keyword evidence="5 10" id="KW-0812">Transmembrane</keyword>
<keyword evidence="4" id="KW-0997">Cell inner membrane</keyword>
<dbReference type="CDD" id="cd07346">
    <property type="entry name" value="ABC_6TM_exporters"/>
    <property type="match status" value="1"/>
</dbReference>
<feature type="transmembrane region" description="Helical" evidence="10">
    <location>
        <begin position="308"/>
        <end position="327"/>
    </location>
</feature>
<dbReference type="SUPFAM" id="SSF90123">
    <property type="entry name" value="ABC transporter transmembrane region"/>
    <property type="match status" value="1"/>
</dbReference>
<evidence type="ECO:0000256" key="6">
    <source>
        <dbReference type="ARBA" id="ARBA00022741"/>
    </source>
</evidence>
<reference evidence="13 14" key="1">
    <citation type="submission" date="2020-05" db="EMBL/GenBank/DDBJ databases">
        <title>MicrobeNet Type strains.</title>
        <authorList>
            <person name="Nicholson A.C."/>
        </authorList>
    </citation>
    <scope>NUCLEOTIDE SEQUENCE [LARGE SCALE GENOMIC DNA]</scope>
    <source>
        <strain evidence="13 14">JCM 14547</strain>
    </source>
</reference>
<dbReference type="Gene3D" id="1.20.1560.10">
    <property type="entry name" value="ABC transporter type 1, transmembrane domain"/>
    <property type="match status" value="1"/>
</dbReference>
<name>A0A849BFU4_9ACTN</name>
<dbReference type="GO" id="GO:0016887">
    <property type="term" value="F:ATP hydrolysis activity"/>
    <property type="evidence" value="ECO:0007669"/>
    <property type="project" value="InterPro"/>
</dbReference>
<evidence type="ECO:0000313" key="13">
    <source>
        <dbReference type="EMBL" id="NNH21949.1"/>
    </source>
</evidence>
<dbReference type="AlphaFoldDB" id="A0A849BFU4"/>
<feature type="transmembrane region" description="Helical" evidence="10">
    <location>
        <begin position="276"/>
        <end position="296"/>
    </location>
</feature>
<evidence type="ECO:0000256" key="10">
    <source>
        <dbReference type="SAM" id="Phobius"/>
    </source>
</evidence>
<dbReference type="GO" id="GO:0034040">
    <property type="term" value="F:ATPase-coupled lipid transmembrane transporter activity"/>
    <property type="evidence" value="ECO:0007669"/>
    <property type="project" value="TreeGrafter"/>
</dbReference>
<dbReference type="InterPro" id="IPR003593">
    <property type="entry name" value="AAA+_ATPase"/>
</dbReference>
<feature type="transmembrane region" description="Helical" evidence="10">
    <location>
        <begin position="82"/>
        <end position="112"/>
    </location>
</feature>
<feature type="domain" description="ABC transporter" evidence="11">
    <location>
        <begin position="363"/>
        <end position="602"/>
    </location>
</feature>
<keyword evidence="14" id="KW-1185">Reference proteome</keyword>
<dbReference type="Proteomes" id="UP000555552">
    <property type="component" value="Unassembled WGS sequence"/>
</dbReference>
<evidence type="ECO:0000259" key="12">
    <source>
        <dbReference type="PROSITE" id="PS50929"/>
    </source>
</evidence>
<evidence type="ECO:0000256" key="4">
    <source>
        <dbReference type="ARBA" id="ARBA00022519"/>
    </source>
</evidence>
<keyword evidence="3" id="KW-1003">Cell membrane</keyword>
<dbReference type="PROSITE" id="PS50929">
    <property type="entry name" value="ABC_TM1F"/>
    <property type="match status" value="1"/>
</dbReference>
<dbReference type="PROSITE" id="PS50893">
    <property type="entry name" value="ABC_TRANSPORTER_2"/>
    <property type="match status" value="1"/>
</dbReference>
<comment type="caution">
    <text evidence="13">The sequence shown here is derived from an EMBL/GenBank/DDBJ whole genome shotgun (WGS) entry which is preliminary data.</text>
</comment>
<comment type="subcellular location">
    <subcellularLocation>
        <location evidence="1">Cell membrane</location>
        <topology evidence="1">Multi-pass membrane protein</topology>
    </subcellularLocation>
</comment>
<dbReference type="Gene3D" id="3.40.50.300">
    <property type="entry name" value="P-loop containing nucleotide triphosphate hydrolases"/>
    <property type="match status" value="1"/>
</dbReference>
<gene>
    <name evidence="13" type="ORF">HLB09_02370</name>
</gene>
<sequence>MPEGPDEEAGRALLPVASRRRAWAAVRGELVRTPWRTAAALGLSAVAAALGLVAPWALGLLVDVVARERGLAAAGAGGSAEGAAALVPVLVLLVAGALAAGAASGLAAAAVARAGARALAGLRTAVVDRVLRLPTSVLERTGTGDLLARVGDDVAVVTRAIAEVVPQVLASALTVVLTAAALTAVDWRVGVAGVLCLPVYVGALRWYLPRSGPLYALQRTAQGARSQALLGALQGARTVRALRAEEARAADVEARSARARDLAITVLRLFTRFASAMNLAEAVGVVAVLGTGFWLVRGGTLTVGEVTTAVLLFLQLFGPLGVLLTSFDDVQSAGASLARLAGVAQMPAPAAPVAAPAPADASVRVDDVVHRYDGGPPVLHGVDLALAPGEHVAVVGASGAGKSTLAALVAGELAPAAGRVLLGGTEVGALDPEQRRRSVVLVSQEVHVFSGRLLDDVAMAAPPGLAGTALESAVTAALEAVGAAAWVRALPDGAATRVGEGGVALTPEQAQQLALARLVLADPAVAVLDEATAEAGSTGAAALERAARAATAGRTTLVVAHRLTQARLADRVVVMAGGRVVEVGAHDDLVDAAGPYADLWRAWSGG</sequence>